<dbReference type="RefSeq" id="WP_020744876.1">
    <property type="nucleotide sequence ID" value="NZ_CAKMLI010000037.1"/>
</dbReference>
<dbReference type="AlphaFoldDB" id="A0AAC8XH99"/>
<protein>
    <submittedName>
        <fullName evidence="1">Uncharacterized protein</fullName>
    </submittedName>
</protein>
<accession>A0AAC8XH99</accession>
<name>A0AAC8XH99_9ALTE</name>
<evidence type="ECO:0000313" key="1">
    <source>
        <dbReference type="EMBL" id="AMJ77315.1"/>
    </source>
</evidence>
<dbReference type="EMBL" id="CP013928">
    <property type="protein sequence ID" value="AMJ77315.1"/>
    <property type="molecule type" value="Genomic_DNA"/>
</dbReference>
<sequence length="112" mass="12770">MKKFLVFLVPIIFLLSYCQKNIGGITASEIDKELSSALKVGDSLEKIEISLNKLNIGYHYDSDLGLFDASPKDKNYNCVRYFLYDCAVLIKVYTDDTQRYKAHNVEVIYSGI</sequence>
<proteinExistence type="predicted"/>
<gene>
    <name evidence="1" type="ORF">AV942_02795</name>
</gene>
<dbReference type="Proteomes" id="UP000061468">
    <property type="component" value="Chromosome"/>
</dbReference>
<evidence type="ECO:0000313" key="2">
    <source>
        <dbReference type="Proteomes" id="UP000061468"/>
    </source>
</evidence>
<organism evidence="1 2">
    <name type="scientific">Alteromonas mediterranea</name>
    <dbReference type="NCBI Taxonomy" id="314275"/>
    <lineage>
        <taxon>Bacteria</taxon>
        <taxon>Pseudomonadati</taxon>
        <taxon>Pseudomonadota</taxon>
        <taxon>Gammaproteobacteria</taxon>
        <taxon>Alteromonadales</taxon>
        <taxon>Alteromonadaceae</taxon>
        <taxon>Alteromonas/Salinimonas group</taxon>
        <taxon>Alteromonas</taxon>
    </lineage>
</organism>
<reference evidence="1 2" key="1">
    <citation type="submission" date="2015-12" db="EMBL/GenBank/DDBJ databases">
        <title>Intraspecies pangenome expansion in the marine bacterium Alteromonas.</title>
        <authorList>
            <person name="Lopez-Perez M."/>
            <person name="Rodriguez-Valera F."/>
        </authorList>
    </citation>
    <scope>NUCLEOTIDE SEQUENCE [LARGE SCALE GENOMIC DNA]</scope>
    <source>
        <strain evidence="1 2">UM8</strain>
    </source>
</reference>